<sequence length="105" mass="11982">MSKTRATSPAKEVKKFEKIGRINSNYQVTIPAEMRKIMKIEAGGYIRTIFVSGKLVIEPVKVVSPSQIKKSVLKDQDEEDRAWAQLNQEQFLKGYSEEDTAYDNL</sequence>
<organism evidence="3 4">
    <name type="scientific">Candidatus Kerfeldbacteria bacterium RIFCSPHIGHO2_12_FULL_48_17</name>
    <dbReference type="NCBI Taxonomy" id="1798542"/>
    <lineage>
        <taxon>Bacteria</taxon>
        <taxon>Candidatus Kerfeldiibacteriota</taxon>
    </lineage>
</organism>
<comment type="caution">
    <text evidence="3">The sequence shown here is derived from an EMBL/GenBank/DDBJ whole genome shotgun (WGS) entry which is preliminary data.</text>
</comment>
<protein>
    <recommendedName>
        <fullName evidence="2">SpoVT-AbrB domain-containing protein</fullName>
    </recommendedName>
</protein>
<dbReference type="PROSITE" id="PS51740">
    <property type="entry name" value="SPOVT_ABRB"/>
    <property type="match status" value="1"/>
</dbReference>
<dbReference type="InterPro" id="IPR037914">
    <property type="entry name" value="SpoVT-AbrB_sf"/>
</dbReference>
<dbReference type="EMBL" id="MHKD01000040">
    <property type="protein sequence ID" value="OGY81978.1"/>
    <property type="molecule type" value="Genomic_DNA"/>
</dbReference>
<dbReference type="AlphaFoldDB" id="A0A1G2AYK0"/>
<dbReference type="Pfam" id="PF04014">
    <property type="entry name" value="MazE_antitoxin"/>
    <property type="match status" value="1"/>
</dbReference>
<feature type="domain" description="SpoVT-AbrB" evidence="2">
    <location>
        <begin position="17"/>
        <end position="62"/>
    </location>
</feature>
<accession>A0A1G2AYK0</accession>
<dbReference type="SUPFAM" id="SSF89447">
    <property type="entry name" value="AbrB/MazE/MraZ-like"/>
    <property type="match status" value="1"/>
</dbReference>
<dbReference type="GO" id="GO:0003677">
    <property type="term" value="F:DNA binding"/>
    <property type="evidence" value="ECO:0007669"/>
    <property type="project" value="UniProtKB-UniRule"/>
</dbReference>
<dbReference type="SMART" id="SM00966">
    <property type="entry name" value="SpoVT_AbrB"/>
    <property type="match status" value="1"/>
</dbReference>
<keyword evidence="1" id="KW-0238">DNA-binding</keyword>
<gene>
    <name evidence="3" type="ORF">A3F54_03580</name>
</gene>
<evidence type="ECO:0000313" key="3">
    <source>
        <dbReference type="EMBL" id="OGY81978.1"/>
    </source>
</evidence>
<proteinExistence type="predicted"/>
<name>A0A1G2AYK0_9BACT</name>
<dbReference type="InterPro" id="IPR007159">
    <property type="entry name" value="SpoVT-AbrB_dom"/>
</dbReference>
<reference evidence="3 4" key="1">
    <citation type="journal article" date="2016" name="Nat. Commun.">
        <title>Thousands of microbial genomes shed light on interconnected biogeochemical processes in an aquifer system.</title>
        <authorList>
            <person name="Anantharaman K."/>
            <person name="Brown C.T."/>
            <person name="Hug L.A."/>
            <person name="Sharon I."/>
            <person name="Castelle C.J."/>
            <person name="Probst A.J."/>
            <person name="Thomas B.C."/>
            <person name="Singh A."/>
            <person name="Wilkins M.J."/>
            <person name="Karaoz U."/>
            <person name="Brodie E.L."/>
            <person name="Williams K.H."/>
            <person name="Hubbard S.S."/>
            <person name="Banfield J.F."/>
        </authorList>
    </citation>
    <scope>NUCLEOTIDE SEQUENCE [LARGE SCALE GENOMIC DNA]</scope>
</reference>
<evidence type="ECO:0000313" key="4">
    <source>
        <dbReference type="Proteomes" id="UP000176952"/>
    </source>
</evidence>
<dbReference type="Gene3D" id="2.10.260.10">
    <property type="match status" value="1"/>
</dbReference>
<evidence type="ECO:0000256" key="1">
    <source>
        <dbReference type="PROSITE-ProRule" id="PRU01076"/>
    </source>
</evidence>
<evidence type="ECO:0000259" key="2">
    <source>
        <dbReference type="PROSITE" id="PS51740"/>
    </source>
</evidence>
<dbReference type="Proteomes" id="UP000176952">
    <property type="component" value="Unassembled WGS sequence"/>
</dbReference>
<dbReference type="STRING" id="1798542.A3F54_03580"/>